<dbReference type="GeneID" id="87962198"/>
<evidence type="ECO:0000313" key="3">
    <source>
        <dbReference type="Proteomes" id="UP001323617"/>
    </source>
</evidence>
<proteinExistence type="predicted"/>
<dbReference type="RefSeq" id="XP_062804174.1">
    <property type="nucleotide sequence ID" value="XM_062941333.1"/>
</dbReference>
<feature type="region of interest" description="Disordered" evidence="1">
    <location>
        <begin position="147"/>
        <end position="169"/>
    </location>
</feature>
<protein>
    <submittedName>
        <fullName evidence="2">Uncharacterized protein</fullName>
    </submittedName>
</protein>
<keyword evidence="3" id="KW-1185">Reference proteome</keyword>
<organism evidence="2 3">
    <name type="scientific">Podospora pseudoanserina</name>
    <dbReference type="NCBI Taxonomy" id="2609844"/>
    <lineage>
        <taxon>Eukaryota</taxon>
        <taxon>Fungi</taxon>
        <taxon>Dikarya</taxon>
        <taxon>Ascomycota</taxon>
        <taxon>Pezizomycotina</taxon>
        <taxon>Sordariomycetes</taxon>
        <taxon>Sordariomycetidae</taxon>
        <taxon>Sordariales</taxon>
        <taxon>Podosporaceae</taxon>
        <taxon>Podospora</taxon>
    </lineage>
</organism>
<feature type="compositionally biased region" description="Polar residues" evidence="1">
    <location>
        <begin position="208"/>
        <end position="231"/>
    </location>
</feature>
<name>A0ABR0IKN5_9PEZI</name>
<gene>
    <name evidence="2" type="ORF">QC764_101130</name>
</gene>
<dbReference type="Proteomes" id="UP001323617">
    <property type="component" value="Unassembled WGS sequence"/>
</dbReference>
<accession>A0ABR0IKN5</accession>
<reference evidence="2 3" key="1">
    <citation type="journal article" date="2023" name="bioRxiv">
        <title>High-quality genome assemblies of four members of thePodospora anserinaspecies complex.</title>
        <authorList>
            <person name="Ament-Velasquez S.L."/>
            <person name="Vogan A.A."/>
            <person name="Wallerman O."/>
            <person name="Hartmann F."/>
            <person name="Gautier V."/>
            <person name="Silar P."/>
            <person name="Giraud T."/>
            <person name="Johannesson H."/>
        </authorList>
    </citation>
    <scope>NUCLEOTIDE SEQUENCE [LARGE SCALE GENOMIC DNA]</scope>
    <source>
        <strain evidence="2 3">CBS 124.78</strain>
    </source>
</reference>
<feature type="compositionally biased region" description="Basic and acidic residues" evidence="1">
    <location>
        <begin position="149"/>
        <end position="165"/>
    </location>
</feature>
<comment type="caution">
    <text evidence="2">The sequence shown here is derived from an EMBL/GenBank/DDBJ whole genome shotgun (WGS) entry which is preliminary data.</text>
</comment>
<feature type="region of interest" description="Disordered" evidence="1">
    <location>
        <begin position="204"/>
        <end position="237"/>
    </location>
</feature>
<dbReference type="EMBL" id="JAFFHC010000001">
    <property type="protein sequence ID" value="KAK4680704.1"/>
    <property type="molecule type" value="Genomic_DNA"/>
</dbReference>
<evidence type="ECO:0000256" key="1">
    <source>
        <dbReference type="SAM" id="MobiDB-lite"/>
    </source>
</evidence>
<sequence>MPLQPLVAVLMPRPQIDRGVAVHLPYPINDTSFYFLDSATTTSPQYLPKSITMAYFLDPPPSIVPSHMLASPGFGFDSFNNDSDVELPQLPAPQALVPAHVSTGGQVGFQGNLSSNVIPIGSHTSGIVLYNDASLLGDGQQQLLYYSKNRADRNRNKQSRSEHRGGYSRTFSSDRATAYAIKTARYPVLYEMARTPAVARKALETWKRQPSQPSIPEGSNTSTGSQGQAGPSTAPVVRGATSITTALPPQHMAFSKPVLEKTRRGTRYVITCELEKAYPNFHIQCEYIYLNQQERVNHSWTDTRISLANISTKENLWVVAMEQIGYNEAFIKGLVGDEEYAQLESVDGPVKGHDKYSGPSVVAKVAKKITIPEGYDLGNIWCETAGFYTMKIFVPSKEYRM</sequence>
<evidence type="ECO:0000313" key="2">
    <source>
        <dbReference type="EMBL" id="KAK4680704.1"/>
    </source>
</evidence>